<dbReference type="GeneID" id="54300921"/>
<feature type="transmembrane region" description="Helical" evidence="2">
    <location>
        <begin position="95"/>
        <end position="120"/>
    </location>
</feature>
<dbReference type="RefSeq" id="XP_033394192.1">
    <property type="nucleotide sequence ID" value="XM_033543424.1"/>
</dbReference>
<evidence type="ECO:0000256" key="2">
    <source>
        <dbReference type="SAM" id="Phobius"/>
    </source>
</evidence>
<proteinExistence type="predicted"/>
<organism evidence="3 4">
    <name type="scientific">Aplosporella prunicola CBS 121167</name>
    <dbReference type="NCBI Taxonomy" id="1176127"/>
    <lineage>
        <taxon>Eukaryota</taxon>
        <taxon>Fungi</taxon>
        <taxon>Dikarya</taxon>
        <taxon>Ascomycota</taxon>
        <taxon>Pezizomycotina</taxon>
        <taxon>Dothideomycetes</taxon>
        <taxon>Dothideomycetes incertae sedis</taxon>
        <taxon>Botryosphaeriales</taxon>
        <taxon>Aplosporellaceae</taxon>
        <taxon>Aplosporella</taxon>
    </lineage>
</organism>
<keyword evidence="2" id="KW-0812">Transmembrane</keyword>
<evidence type="ECO:0000313" key="3">
    <source>
        <dbReference type="EMBL" id="KAF2138479.1"/>
    </source>
</evidence>
<accession>A0A6A6B2R3</accession>
<dbReference type="Proteomes" id="UP000799438">
    <property type="component" value="Unassembled WGS sequence"/>
</dbReference>
<dbReference type="AlphaFoldDB" id="A0A6A6B2R3"/>
<keyword evidence="4" id="KW-1185">Reference proteome</keyword>
<keyword evidence="2" id="KW-1133">Transmembrane helix</keyword>
<dbReference type="OrthoDB" id="5211263at2759"/>
<sequence length="220" mass="24247">MPLEGSVEPTWRKRILFPFWGVRIFFVAIVVTTFAVLLLLLSRATDDNNDFRHHGDGYTGSIAVLSIFFACLILCLVLDIASIVLYGLRSLNPRTFLIINIAQTTFWFVVLVLGLIGAALLQSGTAVVSAFIVFFMYCGLLIYAAVMYHRSRRAARVKDTYAVAISSANPSPVPGEYYAPPMPASPPPPFSPGSVYVPPSRHQPNPFKDGGEAHELAERR</sequence>
<evidence type="ECO:0000256" key="1">
    <source>
        <dbReference type="SAM" id="MobiDB-lite"/>
    </source>
</evidence>
<gene>
    <name evidence="3" type="ORF">K452DRAFT_311419</name>
</gene>
<protein>
    <recommendedName>
        <fullName evidence="5">MARVEL domain-containing protein</fullName>
    </recommendedName>
</protein>
<feature type="region of interest" description="Disordered" evidence="1">
    <location>
        <begin position="189"/>
        <end position="220"/>
    </location>
</feature>
<feature type="compositionally biased region" description="Basic and acidic residues" evidence="1">
    <location>
        <begin position="209"/>
        <end position="220"/>
    </location>
</feature>
<evidence type="ECO:0000313" key="4">
    <source>
        <dbReference type="Proteomes" id="UP000799438"/>
    </source>
</evidence>
<feature type="transmembrane region" description="Helical" evidence="2">
    <location>
        <begin position="20"/>
        <end position="42"/>
    </location>
</feature>
<dbReference type="EMBL" id="ML995496">
    <property type="protein sequence ID" value="KAF2138479.1"/>
    <property type="molecule type" value="Genomic_DNA"/>
</dbReference>
<feature type="transmembrane region" description="Helical" evidence="2">
    <location>
        <begin position="126"/>
        <end position="148"/>
    </location>
</feature>
<name>A0A6A6B2R3_9PEZI</name>
<evidence type="ECO:0008006" key="5">
    <source>
        <dbReference type="Google" id="ProtNLM"/>
    </source>
</evidence>
<keyword evidence="2" id="KW-0472">Membrane</keyword>
<reference evidence="3" key="1">
    <citation type="journal article" date="2020" name="Stud. Mycol.">
        <title>101 Dothideomycetes genomes: a test case for predicting lifestyles and emergence of pathogens.</title>
        <authorList>
            <person name="Haridas S."/>
            <person name="Albert R."/>
            <person name="Binder M."/>
            <person name="Bloem J."/>
            <person name="Labutti K."/>
            <person name="Salamov A."/>
            <person name="Andreopoulos B."/>
            <person name="Baker S."/>
            <person name="Barry K."/>
            <person name="Bills G."/>
            <person name="Bluhm B."/>
            <person name="Cannon C."/>
            <person name="Castanera R."/>
            <person name="Culley D."/>
            <person name="Daum C."/>
            <person name="Ezra D."/>
            <person name="Gonzalez J."/>
            <person name="Henrissat B."/>
            <person name="Kuo A."/>
            <person name="Liang C."/>
            <person name="Lipzen A."/>
            <person name="Lutzoni F."/>
            <person name="Magnuson J."/>
            <person name="Mondo S."/>
            <person name="Nolan M."/>
            <person name="Ohm R."/>
            <person name="Pangilinan J."/>
            <person name="Park H.-J."/>
            <person name="Ramirez L."/>
            <person name="Alfaro M."/>
            <person name="Sun H."/>
            <person name="Tritt A."/>
            <person name="Yoshinaga Y."/>
            <person name="Zwiers L.-H."/>
            <person name="Turgeon B."/>
            <person name="Goodwin S."/>
            <person name="Spatafora J."/>
            <person name="Crous P."/>
            <person name="Grigoriev I."/>
        </authorList>
    </citation>
    <scope>NUCLEOTIDE SEQUENCE</scope>
    <source>
        <strain evidence="3">CBS 121167</strain>
    </source>
</reference>
<feature type="transmembrane region" description="Helical" evidence="2">
    <location>
        <begin position="62"/>
        <end position="88"/>
    </location>
</feature>